<feature type="transmembrane region" description="Helical" evidence="6">
    <location>
        <begin position="144"/>
        <end position="165"/>
    </location>
</feature>
<dbReference type="PANTHER" id="PTHR30238">
    <property type="entry name" value="MEMBRANE BOUND PREDICTED REDOX MODULATOR"/>
    <property type="match status" value="1"/>
</dbReference>
<gene>
    <name evidence="7" type="ORF">DCMF_05725</name>
</gene>
<name>A0A3G1KPF4_FORW1</name>
<reference evidence="7 8" key="1">
    <citation type="submission" date="2016-10" db="EMBL/GenBank/DDBJ databases">
        <title>Complete Genome Sequence of Peptococcaceae strain DCMF.</title>
        <authorList>
            <person name="Edwards R.J."/>
            <person name="Holland S.I."/>
            <person name="Deshpande N.P."/>
            <person name="Wong Y.K."/>
            <person name="Ertan H."/>
            <person name="Manefield M."/>
            <person name="Russell T.L."/>
            <person name="Lee M.J."/>
        </authorList>
    </citation>
    <scope>NUCLEOTIDE SEQUENCE [LARGE SCALE GENOMIC DNA]</scope>
    <source>
        <strain evidence="7 8">DCMF</strain>
    </source>
</reference>
<feature type="transmembrane region" description="Helical" evidence="6">
    <location>
        <begin position="55"/>
        <end position="75"/>
    </location>
</feature>
<dbReference type="InterPro" id="IPR022301">
    <property type="entry name" value="Integral_membrane_YjbE"/>
</dbReference>
<feature type="transmembrane region" description="Helical" evidence="6">
    <location>
        <begin position="18"/>
        <end position="43"/>
    </location>
</feature>
<evidence type="ECO:0000256" key="2">
    <source>
        <dbReference type="ARBA" id="ARBA00007511"/>
    </source>
</evidence>
<sequence length="234" mass="25709">MNNILQHFSEWGWLWHNFSAVICISVIDLVLSGDNAAVIGLAIRNLPRTMQRKAALFGAVGAILLRVSFTIFAVYLLTIKYLSATGGAILLWITYKLIKSNGQEAHIQGANKFWRAVVTIVIADLSMAFDNVMGVAGAAHGNPWLVIFGLLLSIPILVLGSTWLAKLMGRHPMLIYFGAAILMHTATSMFFHDQALGLEQVTGKTLAVLIPWICSIFVLFYGFWATKEPGNGFK</sequence>
<dbReference type="Proteomes" id="UP000323521">
    <property type="component" value="Chromosome"/>
</dbReference>
<dbReference type="InterPro" id="IPR005496">
    <property type="entry name" value="Integral_membrane_TerC"/>
</dbReference>
<comment type="subcellular location">
    <subcellularLocation>
        <location evidence="1">Membrane</location>
        <topology evidence="1">Multi-pass membrane protein</topology>
    </subcellularLocation>
</comment>
<feature type="transmembrane region" description="Helical" evidence="6">
    <location>
        <begin position="204"/>
        <end position="224"/>
    </location>
</feature>
<evidence type="ECO:0008006" key="9">
    <source>
        <dbReference type="Google" id="ProtNLM"/>
    </source>
</evidence>
<dbReference type="GO" id="GO:0016020">
    <property type="term" value="C:membrane"/>
    <property type="evidence" value="ECO:0007669"/>
    <property type="project" value="UniProtKB-SubCell"/>
</dbReference>
<comment type="similarity">
    <text evidence="2">Belongs to the TerC family.</text>
</comment>
<evidence type="ECO:0000256" key="4">
    <source>
        <dbReference type="ARBA" id="ARBA00022989"/>
    </source>
</evidence>
<dbReference type="RefSeq" id="WP_148133540.1">
    <property type="nucleotide sequence ID" value="NZ_CP017634.1"/>
</dbReference>
<feature type="transmembrane region" description="Helical" evidence="6">
    <location>
        <begin position="174"/>
        <end position="192"/>
    </location>
</feature>
<evidence type="ECO:0000256" key="3">
    <source>
        <dbReference type="ARBA" id="ARBA00022692"/>
    </source>
</evidence>
<accession>A0A3G1KPF4</accession>
<feature type="transmembrane region" description="Helical" evidence="6">
    <location>
        <begin position="81"/>
        <end position="98"/>
    </location>
</feature>
<dbReference type="PANTHER" id="PTHR30238:SF4">
    <property type="entry name" value="SLL1022 PROTEIN"/>
    <property type="match status" value="1"/>
</dbReference>
<proteinExistence type="inferred from homology"/>
<evidence type="ECO:0000256" key="5">
    <source>
        <dbReference type="ARBA" id="ARBA00023136"/>
    </source>
</evidence>
<dbReference type="EMBL" id="CP017634">
    <property type="protein sequence ID" value="ATW24349.1"/>
    <property type="molecule type" value="Genomic_DNA"/>
</dbReference>
<evidence type="ECO:0000313" key="8">
    <source>
        <dbReference type="Proteomes" id="UP000323521"/>
    </source>
</evidence>
<organism evidence="7 8">
    <name type="scientific">Formimonas warabiya</name>
    <dbReference type="NCBI Taxonomy" id="1761012"/>
    <lineage>
        <taxon>Bacteria</taxon>
        <taxon>Bacillati</taxon>
        <taxon>Bacillota</taxon>
        <taxon>Clostridia</taxon>
        <taxon>Eubacteriales</taxon>
        <taxon>Peptococcaceae</taxon>
        <taxon>Candidatus Formimonas</taxon>
    </lineage>
</organism>
<dbReference type="NCBIfam" id="TIGR03717">
    <property type="entry name" value="R_switched_YjbE"/>
    <property type="match status" value="1"/>
</dbReference>
<protein>
    <recommendedName>
        <fullName evidence="9">TerC family protein</fullName>
    </recommendedName>
</protein>
<evidence type="ECO:0000256" key="6">
    <source>
        <dbReference type="SAM" id="Phobius"/>
    </source>
</evidence>
<evidence type="ECO:0000313" key="7">
    <source>
        <dbReference type="EMBL" id="ATW24349.1"/>
    </source>
</evidence>
<dbReference type="AlphaFoldDB" id="A0A3G1KPF4"/>
<evidence type="ECO:0000256" key="1">
    <source>
        <dbReference type="ARBA" id="ARBA00004141"/>
    </source>
</evidence>
<keyword evidence="3 6" id="KW-0812">Transmembrane</keyword>
<keyword evidence="4 6" id="KW-1133">Transmembrane helix</keyword>
<dbReference type="KEGG" id="fwa:DCMF_05725"/>
<dbReference type="Pfam" id="PF03741">
    <property type="entry name" value="TerC"/>
    <property type="match status" value="1"/>
</dbReference>
<keyword evidence="5 6" id="KW-0472">Membrane</keyword>
<dbReference type="OrthoDB" id="5295733at2"/>
<keyword evidence="8" id="KW-1185">Reference proteome</keyword>